<dbReference type="RefSeq" id="WP_311634369.1">
    <property type="nucleotide sequence ID" value="NZ_JAVRFF010000005.1"/>
</dbReference>
<proteinExistence type="predicted"/>
<keyword evidence="2" id="KW-1185">Reference proteome</keyword>
<evidence type="ECO:0000313" key="1">
    <source>
        <dbReference type="EMBL" id="MDT0471738.1"/>
    </source>
</evidence>
<dbReference type="EMBL" id="JAVRFF010000005">
    <property type="protein sequence ID" value="MDT0471738.1"/>
    <property type="molecule type" value="Genomic_DNA"/>
</dbReference>
<name>A0ABU2UER2_9ACTN</name>
<protein>
    <submittedName>
        <fullName evidence="1">Uncharacterized protein</fullName>
    </submittedName>
</protein>
<gene>
    <name evidence="1" type="ORF">RM863_06315</name>
</gene>
<comment type="caution">
    <text evidence="1">The sequence shown here is derived from an EMBL/GenBank/DDBJ whole genome shotgun (WGS) entry which is preliminary data.</text>
</comment>
<organism evidence="1 2">
    <name type="scientific">Streptomyces hintoniae</name>
    <dbReference type="NCBI Taxonomy" id="3075521"/>
    <lineage>
        <taxon>Bacteria</taxon>
        <taxon>Bacillati</taxon>
        <taxon>Actinomycetota</taxon>
        <taxon>Actinomycetes</taxon>
        <taxon>Kitasatosporales</taxon>
        <taxon>Streptomycetaceae</taxon>
        <taxon>Streptomyces</taxon>
    </lineage>
</organism>
<dbReference type="Proteomes" id="UP001180489">
    <property type="component" value="Unassembled WGS sequence"/>
</dbReference>
<reference evidence="1" key="1">
    <citation type="submission" date="2024-05" db="EMBL/GenBank/DDBJ databases">
        <title>30 novel species of actinomycetes from the DSMZ collection.</title>
        <authorList>
            <person name="Nouioui I."/>
        </authorList>
    </citation>
    <scope>NUCLEOTIDE SEQUENCE</scope>
    <source>
        <strain evidence="1">DSM 41014</strain>
    </source>
</reference>
<evidence type="ECO:0000313" key="2">
    <source>
        <dbReference type="Proteomes" id="UP001180489"/>
    </source>
</evidence>
<sequence>MPVRPCACGIGLPGRLVALLAAHVWHRKELEQQFTAEGGC</sequence>
<accession>A0ABU2UER2</accession>